<dbReference type="Pfam" id="PF02586">
    <property type="entry name" value="SRAP"/>
    <property type="match status" value="1"/>
</dbReference>
<dbReference type="OrthoDB" id="9782620at2"/>
<keyword evidence="3" id="KW-1185">Reference proteome</keyword>
<proteinExistence type="predicted"/>
<comment type="caution">
    <text evidence="2">The sequence shown here is derived from an EMBL/GenBank/DDBJ whole genome shotgun (WGS) entry which is preliminary data.</text>
</comment>
<evidence type="ECO:0000313" key="2">
    <source>
        <dbReference type="EMBL" id="TIH36136.1"/>
    </source>
</evidence>
<reference evidence="2 3" key="1">
    <citation type="journal article" date="2019" name="Microorganisms">
        <title>Systematic Affiliation and Genome Analysis of Subtercola vilae DB165(T) with Particular Emphasis on Cold Adaptation of an Isolate from a High-Altitude Cold Volcano Lake.</title>
        <authorList>
            <person name="Villalobos A.S."/>
            <person name="Wiese J."/>
            <person name="Imhoff J.F."/>
            <person name="Dorador C."/>
            <person name="Keller A."/>
            <person name="Hentschel U."/>
        </authorList>
    </citation>
    <scope>NUCLEOTIDE SEQUENCE [LARGE SCALE GENOMIC DNA]</scope>
    <source>
        <strain evidence="2 3">DB165</strain>
    </source>
</reference>
<dbReference type="GO" id="GO:0106300">
    <property type="term" value="P:protein-DNA covalent cross-linking repair"/>
    <property type="evidence" value="ECO:0007669"/>
    <property type="project" value="InterPro"/>
</dbReference>
<protein>
    <submittedName>
        <fullName evidence="2">Uncharacterized protein</fullName>
    </submittedName>
</protein>
<dbReference type="AlphaFoldDB" id="A0A4T2C1F5"/>
<feature type="region of interest" description="Disordered" evidence="1">
    <location>
        <begin position="156"/>
        <end position="196"/>
    </location>
</feature>
<dbReference type="SUPFAM" id="SSF143081">
    <property type="entry name" value="BB1717-like"/>
    <property type="match status" value="1"/>
</dbReference>
<gene>
    <name evidence="2" type="ORF">D4765_10120</name>
</gene>
<organism evidence="2 3">
    <name type="scientific">Subtercola vilae</name>
    <dbReference type="NCBI Taxonomy" id="2056433"/>
    <lineage>
        <taxon>Bacteria</taxon>
        <taxon>Bacillati</taxon>
        <taxon>Actinomycetota</taxon>
        <taxon>Actinomycetes</taxon>
        <taxon>Micrococcales</taxon>
        <taxon>Microbacteriaceae</taxon>
        <taxon>Subtercola</taxon>
    </lineage>
</organism>
<accession>A0A4T2C1F5</accession>
<feature type="compositionally biased region" description="Low complexity" evidence="1">
    <location>
        <begin position="174"/>
        <end position="185"/>
    </location>
</feature>
<evidence type="ECO:0000313" key="3">
    <source>
        <dbReference type="Proteomes" id="UP000306192"/>
    </source>
</evidence>
<feature type="compositionally biased region" description="Basic residues" evidence="1">
    <location>
        <begin position="157"/>
        <end position="171"/>
    </location>
</feature>
<dbReference type="InterPro" id="IPR036590">
    <property type="entry name" value="SRAP-like"/>
</dbReference>
<dbReference type="Gene3D" id="3.90.1680.10">
    <property type="entry name" value="SOS response associated peptidase-like"/>
    <property type="match status" value="1"/>
</dbReference>
<dbReference type="Proteomes" id="UP000306192">
    <property type="component" value="Unassembled WGS sequence"/>
</dbReference>
<sequence>MVERMCGRFAIDGKVNETITAYVHAGGDPQEWRPADWVANYNVAPTNPVIVRDRVDEDSGELRCEVDWDATWDFRPPWLKTPAPQINARIENLTSSNLWKKAFLGRRVIVPMLGYLRVEDDRGQEAALLHPLRRRLPLGGRHLRPGQDRRRLECPVCHHHPRGPRRIRRDPRPHAGVPHPGPVGRMALAHRTRGPR</sequence>
<evidence type="ECO:0000256" key="1">
    <source>
        <dbReference type="SAM" id="MobiDB-lite"/>
    </source>
</evidence>
<dbReference type="EMBL" id="QYRT01000017">
    <property type="protein sequence ID" value="TIH36136.1"/>
    <property type="molecule type" value="Genomic_DNA"/>
</dbReference>
<name>A0A4T2C1F5_9MICO</name>
<dbReference type="GO" id="GO:0003697">
    <property type="term" value="F:single-stranded DNA binding"/>
    <property type="evidence" value="ECO:0007669"/>
    <property type="project" value="InterPro"/>
</dbReference>
<dbReference type="InterPro" id="IPR003738">
    <property type="entry name" value="SRAP"/>
</dbReference>